<protein>
    <submittedName>
        <fullName evidence="8">Oligosaccharide flippase family protein</fullName>
    </submittedName>
</protein>
<dbReference type="GO" id="GO:0005886">
    <property type="term" value="C:plasma membrane"/>
    <property type="evidence" value="ECO:0007669"/>
    <property type="project" value="UniProtKB-SubCell"/>
</dbReference>
<dbReference type="PANTHER" id="PTHR30250">
    <property type="entry name" value="PST FAMILY PREDICTED COLANIC ACID TRANSPORTER"/>
    <property type="match status" value="1"/>
</dbReference>
<feature type="transmembrane region" description="Helical" evidence="7">
    <location>
        <begin position="435"/>
        <end position="453"/>
    </location>
</feature>
<feature type="transmembrane region" description="Helical" evidence="7">
    <location>
        <begin position="245"/>
        <end position="265"/>
    </location>
</feature>
<feature type="transmembrane region" description="Helical" evidence="7">
    <location>
        <begin position="167"/>
        <end position="189"/>
    </location>
</feature>
<dbReference type="Proteomes" id="UP000583556">
    <property type="component" value="Unassembled WGS sequence"/>
</dbReference>
<proteinExistence type="inferred from homology"/>
<comment type="similarity">
    <text evidence="2">Belongs to the polysaccharide synthase family.</text>
</comment>
<feature type="transmembrane region" description="Helical" evidence="7">
    <location>
        <begin position="343"/>
        <end position="364"/>
    </location>
</feature>
<dbReference type="AlphaFoldDB" id="A0A7Y0BTV0"/>
<reference evidence="8 9" key="1">
    <citation type="submission" date="2020-04" db="EMBL/GenBank/DDBJ databases">
        <title>Novosphingobium sp. TW-4 isolated from soil.</title>
        <authorList>
            <person name="Dahal R.H."/>
            <person name="Chaudhary D.K."/>
        </authorList>
    </citation>
    <scope>NUCLEOTIDE SEQUENCE [LARGE SCALE GENOMIC DNA]</scope>
    <source>
        <strain evidence="8 9">TW-4</strain>
    </source>
</reference>
<feature type="transmembrane region" description="Helical" evidence="7">
    <location>
        <begin position="97"/>
        <end position="117"/>
    </location>
</feature>
<keyword evidence="9" id="KW-1185">Reference proteome</keyword>
<evidence type="ECO:0000256" key="5">
    <source>
        <dbReference type="ARBA" id="ARBA00022989"/>
    </source>
</evidence>
<evidence type="ECO:0000256" key="4">
    <source>
        <dbReference type="ARBA" id="ARBA00022692"/>
    </source>
</evidence>
<evidence type="ECO:0000256" key="1">
    <source>
        <dbReference type="ARBA" id="ARBA00004651"/>
    </source>
</evidence>
<evidence type="ECO:0000256" key="6">
    <source>
        <dbReference type="ARBA" id="ARBA00023136"/>
    </source>
</evidence>
<dbReference type="InterPro" id="IPR050833">
    <property type="entry name" value="Poly_Biosynth_Transport"/>
</dbReference>
<organism evidence="8 9">
    <name type="scientific">Novosphingobium olei</name>
    <dbReference type="NCBI Taxonomy" id="2728851"/>
    <lineage>
        <taxon>Bacteria</taxon>
        <taxon>Pseudomonadati</taxon>
        <taxon>Pseudomonadota</taxon>
        <taxon>Alphaproteobacteria</taxon>
        <taxon>Sphingomonadales</taxon>
        <taxon>Sphingomonadaceae</taxon>
        <taxon>Novosphingobium</taxon>
    </lineage>
</organism>
<accession>A0A7Y0BTV0</accession>
<feature type="transmembrane region" description="Helical" evidence="7">
    <location>
        <begin position="459"/>
        <end position="479"/>
    </location>
</feature>
<evidence type="ECO:0000313" key="9">
    <source>
        <dbReference type="Proteomes" id="UP000583556"/>
    </source>
</evidence>
<evidence type="ECO:0000256" key="7">
    <source>
        <dbReference type="SAM" id="Phobius"/>
    </source>
</evidence>
<comment type="caution">
    <text evidence="8">The sequence shown here is derived from an EMBL/GenBank/DDBJ whole genome shotgun (WGS) entry which is preliminary data.</text>
</comment>
<keyword evidence="3" id="KW-1003">Cell membrane</keyword>
<evidence type="ECO:0000256" key="2">
    <source>
        <dbReference type="ARBA" id="ARBA00007430"/>
    </source>
</evidence>
<dbReference type="RefSeq" id="WP_169495382.1">
    <property type="nucleotide sequence ID" value="NZ_JABBGM010000019.1"/>
</dbReference>
<comment type="subcellular location">
    <subcellularLocation>
        <location evidence="1">Cell membrane</location>
        <topology evidence="1">Multi-pass membrane protein</topology>
    </subcellularLocation>
</comment>
<sequence length="512" mass="54936">MLASLLSAANFLWAGRETVALGRAAFLNSIYMLIGNGGQMIASLGVFLYLARVLSPADFGAMGVAAAIVDLLTVFARFGQVEALLQRGADDQAIRSTAFWGLTAIGLCCLVVIAALAKPLAAFTTTGVVAPVMIVLAAVPLIGNLGQVNEAIMRYEMRYRGIAIRNVVATVGGAGAAAVLATHGFGVYALAAQKLVFTIIYTLTVLIARPWLPSLRYLSSEARRLFSTGLDVTISNTLQMANGRIVDLAIGFFLGVVALGQTRVAWRLYDFSLQLVIAPLSSVSYSLFARVRDKHDEMKRSYLQYVEIITLIAAPIFVGVSLLARDVMVLLAGQKWESSAGVLAVLSLSILASCASLIFSPVMVATGQTRVVRRQAIIQTAANVALTLIAAQISVLAVVVMYLLRMYVFALINVRLMNISLGVTWREFVYRLRPILAGIVGLSAAGILTRTLLPETHEIIRIFGVAAAGAAGYAFIIFAGDKLRLWPDYVQEFTTAARSILRRKAPVQAEAC</sequence>
<keyword evidence="4 7" id="KW-0812">Transmembrane</keyword>
<evidence type="ECO:0000256" key="3">
    <source>
        <dbReference type="ARBA" id="ARBA00022475"/>
    </source>
</evidence>
<feature type="transmembrane region" description="Helical" evidence="7">
    <location>
        <begin position="271"/>
        <end position="290"/>
    </location>
</feature>
<feature type="transmembrane region" description="Helical" evidence="7">
    <location>
        <begin position="376"/>
        <end position="400"/>
    </location>
</feature>
<name>A0A7Y0BTV0_9SPHN</name>
<dbReference type="EMBL" id="JABBGM010000019">
    <property type="protein sequence ID" value="NML96175.1"/>
    <property type="molecule type" value="Genomic_DNA"/>
</dbReference>
<gene>
    <name evidence="8" type="ORF">HHL27_21165</name>
</gene>
<dbReference type="PANTHER" id="PTHR30250:SF10">
    <property type="entry name" value="LIPOPOLYSACCHARIDE BIOSYNTHESIS PROTEIN WZXC"/>
    <property type="match status" value="1"/>
</dbReference>
<feature type="transmembrane region" description="Helical" evidence="7">
    <location>
        <begin position="30"/>
        <end position="51"/>
    </location>
</feature>
<evidence type="ECO:0000313" key="8">
    <source>
        <dbReference type="EMBL" id="NML96175.1"/>
    </source>
</evidence>
<feature type="transmembrane region" description="Helical" evidence="7">
    <location>
        <begin position="123"/>
        <end position="146"/>
    </location>
</feature>
<feature type="transmembrane region" description="Helical" evidence="7">
    <location>
        <begin position="57"/>
        <end position="76"/>
    </location>
</feature>
<feature type="transmembrane region" description="Helical" evidence="7">
    <location>
        <begin position="195"/>
        <end position="212"/>
    </location>
</feature>
<keyword evidence="5 7" id="KW-1133">Transmembrane helix</keyword>
<feature type="transmembrane region" description="Helical" evidence="7">
    <location>
        <begin position="302"/>
        <end position="323"/>
    </location>
</feature>
<keyword evidence="6 7" id="KW-0472">Membrane</keyword>
<dbReference type="Pfam" id="PF13440">
    <property type="entry name" value="Polysacc_synt_3"/>
    <property type="match status" value="1"/>
</dbReference>